<dbReference type="GO" id="GO:0004089">
    <property type="term" value="F:carbonate dehydratase activity"/>
    <property type="evidence" value="ECO:0007669"/>
    <property type="project" value="InterPro"/>
</dbReference>
<proteinExistence type="predicted"/>
<accession>A0A8X7ZAV2</accession>
<protein>
    <recommendedName>
        <fullName evidence="4">Carbonic anhydrase</fullName>
    </recommendedName>
</protein>
<evidence type="ECO:0000256" key="1">
    <source>
        <dbReference type="SAM" id="Phobius"/>
    </source>
</evidence>
<dbReference type="EMBL" id="JAAWWB010000014">
    <property type="protein sequence ID" value="KAG6767488.1"/>
    <property type="molecule type" value="Genomic_DNA"/>
</dbReference>
<evidence type="ECO:0008006" key="4">
    <source>
        <dbReference type="Google" id="ProtNLM"/>
    </source>
</evidence>
<dbReference type="AlphaFoldDB" id="A0A8X7ZAV2"/>
<reference evidence="2" key="1">
    <citation type="journal article" date="2020" name="bioRxiv">
        <title>Hybrid origin of Populus tomentosa Carr. identified through genome sequencing and phylogenomic analysis.</title>
        <authorList>
            <person name="An X."/>
            <person name="Gao K."/>
            <person name="Chen Z."/>
            <person name="Li J."/>
            <person name="Yang X."/>
            <person name="Yang X."/>
            <person name="Zhou J."/>
            <person name="Guo T."/>
            <person name="Zhao T."/>
            <person name="Huang S."/>
            <person name="Miao D."/>
            <person name="Khan W.U."/>
            <person name="Rao P."/>
            <person name="Ye M."/>
            <person name="Lei B."/>
            <person name="Liao W."/>
            <person name="Wang J."/>
            <person name="Ji L."/>
            <person name="Li Y."/>
            <person name="Guo B."/>
            <person name="Mustafa N.S."/>
            <person name="Li S."/>
            <person name="Yun Q."/>
            <person name="Keller S.R."/>
            <person name="Mao J."/>
            <person name="Zhang R."/>
            <person name="Strauss S.H."/>
        </authorList>
    </citation>
    <scope>NUCLEOTIDE SEQUENCE</scope>
    <source>
        <strain evidence="2">GM15</strain>
        <tissue evidence="2">Leaf</tissue>
    </source>
</reference>
<comment type="caution">
    <text evidence="2">The sequence shown here is derived from an EMBL/GenBank/DDBJ whole genome shotgun (WGS) entry which is preliminary data.</text>
</comment>
<dbReference type="Proteomes" id="UP000886885">
    <property type="component" value="Chromosome 7D"/>
</dbReference>
<keyword evidence="3" id="KW-1185">Reference proteome</keyword>
<gene>
    <name evidence="2" type="ORF">POTOM_028693</name>
</gene>
<sequence>MVFSRKSTAKSTLHTTCDLLKPKTPPSLEAIAIATTMANHIFPLFISPLIVIMSMSLLISQTIPVEARQLLEVTLPELPKPEFPELPKPELPKLPEFPIPELPKFETPKLPELPKPEFPELPKPELPKLPEFPIPELPKFEIPKLPELPPFPHFPDLTKPTLPILGLNATNNFVLINNEFRTAANQWESVNCSLVNLLSYPWVEEKVRNGELNIHGGYYDFVDCSFEKWTLYKENNMKDRSGKVAVKDRAFWF</sequence>
<keyword evidence="1" id="KW-0472">Membrane</keyword>
<keyword evidence="1" id="KW-1133">Transmembrane helix</keyword>
<organism evidence="2 3">
    <name type="scientific">Populus tomentosa</name>
    <name type="common">Chinese white poplar</name>
    <dbReference type="NCBI Taxonomy" id="118781"/>
    <lineage>
        <taxon>Eukaryota</taxon>
        <taxon>Viridiplantae</taxon>
        <taxon>Streptophyta</taxon>
        <taxon>Embryophyta</taxon>
        <taxon>Tracheophyta</taxon>
        <taxon>Spermatophyta</taxon>
        <taxon>Magnoliopsida</taxon>
        <taxon>eudicotyledons</taxon>
        <taxon>Gunneridae</taxon>
        <taxon>Pentapetalae</taxon>
        <taxon>rosids</taxon>
        <taxon>fabids</taxon>
        <taxon>Malpighiales</taxon>
        <taxon>Salicaceae</taxon>
        <taxon>Saliceae</taxon>
        <taxon>Populus</taxon>
    </lineage>
</organism>
<dbReference type="InterPro" id="IPR001765">
    <property type="entry name" value="Carbonic_anhydrase"/>
</dbReference>
<keyword evidence="1" id="KW-0812">Transmembrane</keyword>
<dbReference type="GO" id="GO:0008270">
    <property type="term" value="F:zinc ion binding"/>
    <property type="evidence" value="ECO:0007669"/>
    <property type="project" value="InterPro"/>
</dbReference>
<dbReference type="PANTHER" id="PTHR11002:SF12">
    <property type="entry name" value="CARBONIC ANHYDRASE"/>
    <property type="match status" value="1"/>
</dbReference>
<dbReference type="PANTHER" id="PTHR11002">
    <property type="entry name" value="CARBONIC ANHYDRASE"/>
    <property type="match status" value="1"/>
</dbReference>
<feature type="transmembrane region" description="Helical" evidence="1">
    <location>
        <begin position="41"/>
        <end position="59"/>
    </location>
</feature>
<name>A0A8X7ZAV2_POPTO</name>
<dbReference type="OrthoDB" id="10248475at2759"/>
<evidence type="ECO:0000313" key="3">
    <source>
        <dbReference type="Proteomes" id="UP000886885"/>
    </source>
</evidence>
<evidence type="ECO:0000313" key="2">
    <source>
        <dbReference type="EMBL" id="KAG6767488.1"/>
    </source>
</evidence>